<dbReference type="PANTHER" id="PTHR45774">
    <property type="entry name" value="BTB/POZ DOMAIN-CONTAINING"/>
    <property type="match status" value="1"/>
</dbReference>
<dbReference type="Proteomes" id="UP001549921">
    <property type="component" value="Unassembled WGS sequence"/>
</dbReference>
<dbReference type="AlphaFoldDB" id="A0ABD0SZL2"/>
<protein>
    <recommendedName>
        <fullName evidence="2">BTB domain-containing protein</fullName>
    </recommendedName>
</protein>
<dbReference type="Pfam" id="PF00651">
    <property type="entry name" value="BTB"/>
    <property type="match status" value="1"/>
</dbReference>
<evidence type="ECO:0000259" key="2">
    <source>
        <dbReference type="PROSITE" id="PS50097"/>
    </source>
</evidence>
<dbReference type="SUPFAM" id="SSF54695">
    <property type="entry name" value="POZ domain"/>
    <property type="match status" value="1"/>
</dbReference>
<dbReference type="InterPro" id="IPR011333">
    <property type="entry name" value="SKP1/BTB/POZ_sf"/>
</dbReference>
<sequence length="502" mass="57995">MRKFDVATLQFKNHFPLTPENDWQVVCNDIKARMSKMYESRTWTDCVFLFGTDQLVPAHRNVLAAASPVFAAMFFGELAESDGPICIEDIQPETFISMLKYIYADDINIGSFDDACALYYAAHKYTLKHLQEQCLEYLRGNLTPDNCCLAFEFAEMFTETDLFDACLLVMKMKTREVLLSSGFLTASLSTLHSLYSLDRLVIESEMELFEALERYDTIRNKKESLENAESDDEENHISDSNIIPTYFFDIKTKDEKKKKDVYVFSAAKVEEKNDGTKGVEEKNDGTKDSKLMELEKITVRDIVKLIRFLTMSSEEFARGPAVSSLLTQSEILSIFININHPQTKVLMPSGFSTQPKRTMFQENLMGKSRKLIKFRFTAIECDNLVNGDTIQFPLVYGGNYNWRVYLALTGNSPDCKVQIDGTGRNSREKFILKINLLFKTEIVIQREFNTKGYSAYEYFYHYYHYEKYLGDLGKWEDIKKNYLENGSLTFDVELELLNKIHL</sequence>
<reference evidence="3 4" key="1">
    <citation type="submission" date="2024-06" db="EMBL/GenBank/DDBJ databases">
        <title>A chromosome-level genome assembly of beet webworm, Loxostege sticticalis.</title>
        <authorList>
            <person name="Zhang Y."/>
        </authorList>
    </citation>
    <scope>NUCLEOTIDE SEQUENCE [LARGE SCALE GENOMIC DNA]</scope>
    <source>
        <strain evidence="3">AQ028</strain>
        <tissue evidence="3">Male pupae</tissue>
    </source>
</reference>
<comment type="caution">
    <text evidence="3">The sequence shown here is derived from an EMBL/GenBank/DDBJ whole genome shotgun (WGS) entry which is preliminary data.</text>
</comment>
<dbReference type="PANTHER" id="PTHR45774:SF3">
    <property type="entry name" value="BTB (POZ) DOMAIN-CONTAINING 2B-RELATED"/>
    <property type="match status" value="1"/>
</dbReference>
<gene>
    <name evidence="3" type="ORF">ABMA28_001976</name>
</gene>
<evidence type="ECO:0000256" key="1">
    <source>
        <dbReference type="SAM" id="Coils"/>
    </source>
</evidence>
<dbReference type="SMART" id="SM00225">
    <property type="entry name" value="BTB"/>
    <property type="match status" value="1"/>
</dbReference>
<dbReference type="Gene3D" id="3.30.710.10">
    <property type="entry name" value="Potassium Channel Kv1.1, Chain A"/>
    <property type="match status" value="1"/>
</dbReference>
<keyword evidence="1" id="KW-0175">Coiled coil</keyword>
<dbReference type="InterPro" id="IPR011705">
    <property type="entry name" value="BACK"/>
</dbReference>
<feature type="coiled-coil region" evidence="1">
    <location>
        <begin position="208"/>
        <end position="235"/>
    </location>
</feature>
<name>A0ABD0SZL2_LOXSC</name>
<dbReference type="EMBL" id="JBEDNZ010000012">
    <property type="protein sequence ID" value="KAL0831104.1"/>
    <property type="molecule type" value="Genomic_DNA"/>
</dbReference>
<evidence type="ECO:0000313" key="3">
    <source>
        <dbReference type="EMBL" id="KAL0831104.1"/>
    </source>
</evidence>
<dbReference type="Gene3D" id="1.25.40.420">
    <property type="match status" value="1"/>
</dbReference>
<accession>A0ABD0SZL2</accession>
<evidence type="ECO:0000313" key="4">
    <source>
        <dbReference type="Proteomes" id="UP001549921"/>
    </source>
</evidence>
<dbReference type="InterPro" id="IPR000210">
    <property type="entry name" value="BTB/POZ_dom"/>
</dbReference>
<feature type="domain" description="BTB" evidence="2">
    <location>
        <begin position="44"/>
        <end position="111"/>
    </location>
</feature>
<dbReference type="Pfam" id="PF07707">
    <property type="entry name" value="BACK"/>
    <property type="match status" value="1"/>
</dbReference>
<dbReference type="PROSITE" id="PS50097">
    <property type="entry name" value="BTB"/>
    <property type="match status" value="1"/>
</dbReference>
<proteinExistence type="predicted"/>
<organism evidence="3 4">
    <name type="scientific">Loxostege sticticalis</name>
    <name type="common">Beet webworm moth</name>
    <dbReference type="NCBI Taxonomy" id="481309"/>
    <lineage>
        <taxon>Eukaryota</taxon>
        <taxon>Metazoa</taxon>
        <taxon>Ecdysozoa</taxon>
        <taxon>Arthropoda</taxon>
        <taxon>Hexapoda</taxon>
        <taxon>Insecta</taxon>
        <taxon>Pterygota</taxon>
        <taxon>Neoptera</taxon>
        <taxon>Endopterygota</taxon>
        <taxon>Lepidoptera</taxon>
        <taxon>Glossata</taxon>
        <taxon>Ditrysia</taxon>
        <taxon>Pyraloidea</taxon>
        <taxon>Crambidae</taxon>
        <taxon>Pyraustinae</taxon>
        <taxon>Loxostege</taxon>
    </lineage>
</organism>